<name>A0ABS6VYC2_9FLAO</name>
<organism evidence="1 2">
    <name type="scientific">Mesonia aestuariivivens</name>
    <dbReference type="NCBI Taxonomy" id="2796128"/>
    <lineage>
        <taxon>Bacteria</taxon>
        <taxon>Pseudomonadati</taxon>
        <taxon>Bacteroidota</taxon>
        <taxon>Flavobacteriia</taxon>
        <taxon>Flavobacteriales</taxon>
        <taxon>Flavobacteriaceae</taxon>
        <taxon>Mesonia</taxon>
    </lineage>
</organism>
<dbReference type="PROSITE" id="PS51257">
    <property type="entry name" value="PROKAR_LIPOPROTEIN"/>
    <property type="match status" value="1"/>
</dbReference>
<accession>A0ABS6VYC2</accession>
<evidence type="ECO:0000313" key="2">
    <source>
        <dbReference type="Proteomes" id="UP000719267"/>
    </source>
</evidence>
<evidence type="ECO:0008006" key="3">
    <source>
        <dbReference type="Google" id="ProtNLM"/>
    </source>
</evidence>
<evidence type="ECO:0000313" key="1">
    <source>
        <dbReference type="EMBL" id="MBW2960585.1"/>
    </source>
</evidence>
<dbReference type="RefSeq" id="WP_219038872.1">
    <property type="nucleotide sequence ID" value="NZ_JAHWDF010000002.1"/>
</dbReference>
<reference evidence="1 2" key="1">
    <citation type="submission" date="2021-07" db="EMBL/GenBank/DDBJ databases">
        <title>Mesonia aestuariivivens sp. nov., isolated from a tidal flat.</title>
        <authorList>
            <person name="Kim Y.-O."/>
            <person name="Yoon J.-H."/>
        </authorList>
    </citation>
    <scope>NUCLEOTIDE SEQUENCE [LARGE SCALE GENOMIC DNA]</scope>
    <source>
        <strain evidence="1 2">JHPTF-M18</strain>
    </source>
</reference>
<comment type="caution">
    <text evidence="1">The sequence shown here is derived from an EMBL/GenBank/DDBJ whole genome shotgun (WGS) entry which is preliminary data.</text>
</comment>
<gene>
    <name evidence="1" type="ORF">KW502_02070</name>
</gene>
<dbReference type="Proteomes" id="UP000719267">
    <property type="component" value="Unassembled WGS sequence"/>
</dbReference>
<dbReference type="EMBL" id="JAHWDF010000002">
    <property type="protein sequence ID" value="MBW2960585.1"/>
    <property type="molecule type" value="Genomic_DNA"/>
</dbReference>
<proteinExistence type="predicted"/>
<keyword evidence="2" id="KW-1185">Reference proteome</keyword>
<sequence length="480" mass="54797">MKVIKFLFLLSIIAILGCSDDDLSNQENQDLTPSLRFNFIVDNNDIPLEYPANIANKKPLDRYENTSLKPLKIPVILSSRSIDKPVTATYSLQTDLPASAYQISTENLQFTAEQPTDTIQVKFLGRWNESQKLKFSITSVSDPSIQIGSLNNQTGGNQFEINLGELITTYQFDINRIELKGTMDEAKNFKVEFPYGYLEEEINDSEIFRFLNGFEYVLQRSEINDDSINYEIILKEILNDDVASQSTISLKENDNYTISGKSNIIIDKPIHIDRNTNTNPASHFYDLSNQYYLVRGENWLDHNNNGECSWRSWTAFGVPVAVDANDENAVLNDYDNNYYNAYKIGFVSPIAGKTTNPFNLKRWFDYESSEEADSPGLNIKTAIEFYPEDGTSLTNGIVSVIPQFLTISNKDDKRYEFAISGTGTYRQIEETLWEIKLSLKVTNEELYEGTVTSEYYIYSERGYEDPEIIPGNQCIEEILL</sequence>
<protein>
    <recommendedName>
        <fullName evidence="3">DUF1735 domain-containing protein</fullName>
    </recommendedName>
</protein>